<reference evidence="4 5" key="1">
    <citation type="submission" date="2014-03" db="EMBL/GenBank/DDBJ databases">
        <title>Draft genome of the hookworm Oesophagostomum dentatum.</title>
        <authorList>
            <person name="Mitreva M."/>
        </authorList>
    </citation>
    <scope>NUCLEOTIDE SEQUENCE [LARGE SCALE GENOMIC DNA]</scope>
    <source>
        <strain evidence="4 5">OD-Hann</strain>
    </source>
</reference>
<dbReference type="PROSITE" id="PS00131">
    <property type="entry name" value="CARBOXYPEPT_SER_SER"/>
    <property type="match status" value="1"/>
</dbReference>
<dbReference type="PANTHER" id="PTHR11802:SF480">
    <property type="entry name" value="CARBOXYPEPTIDASE"/>
    <property type="match status" value="1"/>
</dbReference>
<dbReference type="EC" id="3.4.16.-" evidence="2"/>
<dbReference type="FunFam" id="3.40.50.1820:FF:000222">
    <property type="entry name" value="Carboxypeptidase"/>
    <property type="match status" value="1"/>
</dbReference>
<evidence type="ECO:0000256" key="3">
    <source>
        <dbReference type="SAM" id="MobiDB-lite"/>
    </source>
</evidence>
<evidence type="ECO:0000256" key="1">
    <source>
        <dbReference type="ARBA" id="ARBA00009431"/>
    </source>
</evidence>
<feature type="non-terminal residue" evidence="4">
    <location>
        <position position="1"/>
    </location>
</feature>
<evidence type="ECO:0000313" key="5">
    <source>
        <dbReference type="Proteomes" id="UP000053660"/>
    </source>
</evidence>
<dbReference type="Pfam" id="PF00450">
    <property type="entry name" value="Peptidase_S10"/>
    <property type="match status" value="4"/>
</dbReference>
<dbReference type="InterPro" id="IPR033124">
    <property type="entry name" value="Ser_caboxypep_his_AS"/>
</dbReference>
<comment type="similarity">
    <text evidence="1 2">Belongs to the peptidase S10 family.</text>
</comment>
<proteinExistence type="inferred from homology"/>
<dbReference type="PROSITE" id="PS00560">
    <property type="entry name" value="CARBOXYPEPT_SER_HIS"/>
    <property type="match status" value="2"/>
</dbReference>
<dbReference type="GO" id="GO:0004185">
    <property type="term" value="F:serine-type carboxypeptidase activity"/>
    <property type="evidence" value="ECO:0007669"/>
    <property type="project" value="UniProtKB-UniRule"/>
</dbReference>
<keyword evidence="2" id="KW-0645">Protease</keyword>
<keyword evidence="2 4" id="KW-0121">Carboxypeptidase</keyword>
<dbReference type="InterPro" id="IPR029058">
    <property type="entry name" value="AB_hydrolase_fold"/>
</dbReference>
<dbReference type="PANTHER" id="PTHR11802">
    <property type="entry name" value="SERINE PROTEASE FAMILY S10 SERINE CARBOXYPEPTIDASE"/>
    <property type="match status" value="1"/>
</dbReference>
<protein>
    <recommendedName>
        <fullName evidence="2">Carboxypeptidase</fullName>
        <ecNumber evidence="2">3.4.16.-</ecNumber>
    </recommendedName>
</protein>
<dbReference type="Gene3D" id="3.40.50.1820">
    <property type="entry name" value="alpha/beta hydrolase"/>
    <property type="match status" value="4"/>
</dbReference>
<accession>A0A0B1TU14</accession>
<keyword evidence="2" id="KW-0378">Hydrolase</keyword>
<organism evidence="4 5">
    <name type="scientific">Oesophagostomum dentatum</name>
    <name type="common">Nodular worm</name>
    <dbReference type="NCBI Taxonomy" id="61180"/>
    <lineage>
        <taxon>Eukaryota</taxon>
        <taxon>Metazoa</taxon>
        <taxon>Ecdysozoa</taxon>
        <taxon>Nematoda</taxon>
        <taxon>Chromadorea</taxon>
        <taxon>Rhabditida</taxon>
        <taxon>Rhabditina</taxon>
        <taxon>Rhabditomorpha</taxon>
        <taxon>Strongyloidea</taxon>
        <taxon>Strongylidae</taxon>
        <taxon>Oesophagostomum</taxon>
    </lineage>
</organism>
<gene>
    <name evidence="4" type="ORF">OESDEN_00392</name>
</gene>
<dbReference type="GO" id="GO:0006508">
    <property type="term" value="P:proteolysis"/>
    <property type="evidence" value="ECO:0007669"/>
    <property type="project" value="UniProtKB-KW"/>
</dbReference>
<evidence type="ECO:0000256" key="2">
    <source>
        <dbReference type="RuleBase" id="RU361156"/>
    </source>
</evidence>
<feature type="region of interest" description="Disordered" evidence="3">
    <location>
        <begin position="1239"/>
        <end position="1274"/>
    </location>
</feature>
<feature type="compositionally biased region" description="Polar residues" evidence="3">
    <location>
        <begin position="1253"/>
        <end position="1265"/>
    </location>
</feature>
<dbReference type="EMBL" id="KN549212">
    <property type="protein sequence ID" value="KHJ99621.1"/>
    <property type="molecule type" value="Genomic_DNA"/>
</dbReference>
<dbReference type="InterPro" id="IPR001563">
    <property type="entry name" value="Peptidase_S10"/>
</dbReference>
<dbReference type="InterPro" id="IPR018202">
    <property type="entry name" value="Ser_caboxypep_ser_AS"/>
</dbReference>
<name>A0A0B1TU14_OESDE</name>
<keyword evidence="5" id="KW-1185">Reference proteome</keyword>
<dbReference type="Proteomes" id="UP000053660">
    <property type="component" value="Unassembled WGS sequence"/>
</dbReference>
<dbReference type="OrthoDB" id="443318at2759"/>
<dbReference type="PRINTS" id="PR00724">
    <property type="entry name" value="CRBOXYPTASEC"/>
</dbReference>
<evidence type="ECO:0000313" key="4">
    <source>
        <dbReference type="EMBL" id="KHJ99621.1"/>
    </source>
</evidence>
<dbReference type="SUPFAM" id="SSF53474">
    <property type="entry name" value="alpha/beta-Hydrolases"/>
    <property type="match status" value="3"/>
</dbReference>
<sequence length="1335" mass="148403">NDVYNIYQDCYQQSTKVFGSAIKSHQRRDIIEYFVDQGAQVSSYSTDNQGGFQCYASDAAAQYLNQEDVRTALHIVSTAGNWSSCNDDMNNNYIQQHNDTGKVFDHILQSGYPLRMLIYNGDVDQACNFLGDQWFVEAVAARWNMAVSKNFDSWWYRTQIAGYAKQFTYGQASIDLLTVKGAGHLVPSDRPGPALQMFENFLRGQDYSQDLPFNFQLHSLKKEYQNQETITGERTGVPVSEAVSTRALKLKRRRIAKNKSVTPRVQQLASASVSAPSVDSKEDDLVKTLPGLTWNPNFKHYSGYLEASYGNYLHYWLTESQGSPEKDPLILWLNGGPGCSSLGGLFEELGPFHVNSDGTTLFENVYSWNKVRILKFCAISDNDFDALSKCCNSTSPQTYCDFVSYITLDVAGNAWPKVNDNSIAGQCGRMVVQQGFNDVWETANDVYNTFQDCYSTASDGTRTRRKRSADLPPLMNTQPFVDQAKKANYQSTDANGGFSCFNGDATEAYLNIKEVRDAIHIPGFLSHWSDCNDNMNENYIQQHNDTSAVFAEILQSGYPLRVLIYNGDVDMACQFLGDEWFIEKLAADYKMTSNQRAPWNYTQGSFLPRLGGYLIFYWIPTVFLLFQGGGHFVPTDRPGPALQMIYNFVNKLDYNTNLTLSLTRQPLLPEYTPTVPAVARIDADRVHELPGLTFKPNFHQHAGYLRASAGNYLHYWLVESQNNAQTDPLVLWLTGGPGCSSLGALLTENGPFHPNPDGATLFENVYSWNKGANVLYLESPRMVGYSYQDPSLNDTMWNDDKTASDIYLALQDFFNVYPDFINNQFFVTGESYGGVYVPTLTRLLIQQIQAGNSNINLAGMSIGNGMISTIQDLRSLPDFMYFHGIYGKSDWDKLHSCCPASNGNTSTTYCNYEYFVTVDQSGNVLPKNFSNNDDQNCANMVADLAFNRVWNTENYVYNLYQDCYTQTTAMFGSAAEAKPRVHHDGPARFMQSFAAQMSGLVPTAATLDPLSTDNFAGFQCYMVDAASRYLAQTHVRQALHVPDFVQSWDFCSELVGDNYVLQYNDTTSVFNDILNSGYNLSVLIYNGDADTACSMFEAEWMIESFARVNKMSTIGSRGPWTYGQQIAGYAKRFQKNNLTVDLLTVKGAGHFVPTDRPGPALQMISNFFAGNSNYNSSVSYDLTRQPMLAQYTGAGHFVPTDRPGPALQMISNFFAGNSNYNSSVSYDLTRQPMLSQYTEQGTGAVSTAAPLPSTATSKPPTSNPITGSVNTVPVSTSTTTKASAASQSTRPSVAPVTVVTVPNPVATTSKSSNRSVMSLATLFLLALSSHILLRL</sequence>